<evidence type="ECO:0000256" key="12">
    <source>
        <dbReference type="SAM" id="SignalP"/>
    </source>
</evidence>
<comment type="similarity">
    <text evidence="10 11">Belongs to the TonB-dependent receptor family.</text>
</comment>
<dbReference type="GO" id="GO:0009279">
    <property type="term" value="C:cell outer membrane"/>
    <property type="evidence" value="ECO:0007669"/>
    <property type="project" value="UniProtKB-SubCell"/>
</dbReference>
<evidence type="ECO:0000313" key="16">
    <source>
        <dbReference type="Proteomes" id="UP000199437"/>
    </source>
</evidence>
<keyword evidence="9 10" id="KW-0998">Cell outer membrane</keyword>
<dbReference type="EMBL" id="FOIR01000003">
    <property type="protein sequence ID" value="SEW35710.1"/>
    <property type="molecule type" value="Genomic_DNA"/>
</dbReference>
<name>A0A1I0R6M7_9BACT</name>
<dbReference type="Pfam" id="PF07715">
    <property type="entry name" value="Plug"/>
    <property type="match status" value="1"/>
</dbReference>
<reference evidence="16" key="1">
    <citation type="submission" date="2016-10" db="EMBL/GenBank/DDBJ databases">
        <authorList>
            <person name="Varghese N."/>
            <person name="Submissions S."/>
        </authorList>
    </citation>
    <scope>NUCLEOTIDE SEQUENCE [LARGE SCALE GENOMIC DNA]</scope>
    <source>
        <strain evidence="16">CGMCC 1.12402</strain>
    </source>
</reference>
<evidence type="ECO:0000256" key="2">
    <source>
        <dbReference type="ARBA" id="ARBA00022448"/>
    </source>
</evidence>
<evidence type="ECO:0000259" key="14">
    <source>
        <dbReference type="Pfam" id="PF07715"/>
    </source>
</evidence>
<evidence type="ECO:0000256" key="1">
    <source>
        <dbReference type="ARBA" id="ARBA00004571"/>
    </source>
</evidence>
<accession>A0A1I0R6M7</accession>
<evidence type="ECO:0000313" key="15">
    <source>
        <dbReference type="EMBL" id="SEW35710.1"/>
    </source>
</evidence>
<keyword evidence="8 15" id="KW-0675">Receptor</keyword>
<evidence type="ECO:0000256" key="10">
    <source>
        <dbReference type="PROSITE-ProRule" id="PRU01360"/>
    </source>
</evidence>
<feature type="chain" id="PRO_5011577453" evidence="12">
    <location>
        <begin position="25"/>
        <end position="805"/>
    </location>
</feature>
<gene>
    <name evidence="15" type="ORF">SAMN05216290_3092</name>
</gene>
<dbReference type="Gene3D" id="2.40.170.20">
    <property type="entry name" value="TonB-dependent receptor, beta-barrel domain"/>
    <property type="match status" value="1"/>
</dbReference>
<protein>
    <submittedName>
        <fullName evidence="15">Hemoglobin/transferrin/lactoferrin receptor protein</fullName>
    </submittedName>
</protein>
<evidence type="ECO:0000256" key="6">
    <source>
        <dbReference type="ARBA" id="ARBA00023077"/>
    </source>
</evidence>
<dbReference type="PANTHER" id="PTHR30069">
    <property type="entry name" value="TONB-DEPENDENT OUTER MEMBRANE RECEPTOR"/>
    <property type="match status" value="1"/>
</dbReference>
<keyword evidence="6 11" id="KW-0798">TonB box</keyword>
<dbReference type="Proteomes" id="UP000199437">
    <property type="component" value="Unassembled WGS sequence"/>
</dbReference>
<keyword evidence="16" id="KW-1185">Reference proteome</keyword>
<dbReference type="InterPro" id="IPR012910">
    <property type="entry name" value="Plug_dom"/>
</dbReference>
<sequence length="805" mass="90292">MVKKSLFSVCLLFTSLCLATIANAQQIVVVDEQDNSPIAQATIQLEDSDKAAVTNVMGRADISSLGTEGRLIIRHIGYKPVLITFERLAKQAYIVSMRAAAEELEDVVVSANKWEQDKREIPQRITQFKALEIAKAEPATTADLLSIGSQVFIQKSQLGGGSPIIRGFAANSVLLVVDGVRMNNAIYRSGNLQNVITLDPNSLSEAEVVYGPGAVIYGSDALGGVMDFHTKSPEFSSEGISTTGGVLLRGASAAKAITGSFNLSVSLPKFASFTSFTYNNFDDLRSGKNRPKDFPNFGKRYWYVERIEGQDQRIENNDVNIQTPSGYNQTNVLQKFKWKTSNFSDLTYAFHYSTSSDIPRYDRLIQTNIVSQPVYAEWHYGPQEWQMHSLQSRFFYPTKLFDALKITTAYQLVEESRHDRRFSEDWLRHRTEKVDALSLNLDFERSFGLNNELFYGIELVGNKVNSEAYAENIVDGSTRPESTRYPDGDNTWNSAAAYFSIKNELSQRWILNTGLRYNFVKLNAEFVDKSFYDFPYDEINLKNGSLNGNLGIVFLPSAKLKLNALLSTGFRAPNMDDVGKVFDSEPGVVIVPNPDLKPEKTYNFEYGFDAQLTPTLNINVVNYFTMLKDAMVRRPFTFNGQSQIEYDGVLSDVYAEVNTGEAFIWGLSAQLNYRLTNGLNAYMNLTYTDGKDTVEDLPLRHVSPVFGETGISYKKDPLETNFIVRYSGGIAFEDLAPSEQNKPYLYTSDGALPWYTLNLSSSYNFSEYFSVHLNLENLLDTHYRTYSSGISAAGFNAVLAFRATF</sequence>
<evidence type="ECO:0000256" key="9">
    <source>
        <dbReference type="ARBA" id="ARBA00023237"/>
    </source>
</evidence>
<dbReference type="PANTHER" id="PTHR30069:SF29">
    <property type="entry name" value="HEMOGLOBIN AND HEMOGLOBIN-HAPTOGLOBIN-BINDING PROTEIN 1-RELATED"/>
    <property type="match status" value="1"/>
</dbReference>
<dbReference type="SUPFAM" id="SSF49464">
    <property type="entry name" value="Carboxypeptidase regulatory domain-like"/>
    <property type="match status" value="1"/>
</dbReference>
<dbReference type="STRING" id="1267423.SAMN05216290_3092"/>
<feature type="signal peptide" evidence="12">
    <location>
        <begin position="1"/>
        <end position="24"/>
    </location>
</feature>
<evidence type="ECO:0000256" key="8">
    <source>
        <dbReference type="ARBA" id="ARBA00023170"/>
    </source>
</evidence>
<keyword evidence="5 12" id="KW-0732">Signal</keyword>
<keyword evidence="3 10" id="KW-1134">Transmembrane beta strand</keyword>
<dbReference type="InterPro" id="IPR037066">
    <property type="entry name" value="Plug_dom_sf"/>
</dbReference>
<keyword evidence="2 10" id="KW-0813">Transport</keyword>
<keyword evidence="7 10" id="KW-0472">Membrane</keyword>
<dbReference type="SUPFAM" id="SSF56935">
    <property type="entry name" value="Porins"/>
    <property type="match status" value="1"/>
</dbReference>
<dbReference type="GO" id="GO:0044718">
    <property type="term" value="P:siderophore transmembrane transport"/>
    <property type="evidence" value="ECO:0007669"/>
    <property type="project" value="TreeGrafter"/>
</dbReference>
<feature type="domain" description="TonB-dependent receptor-like beta-barrel" evidence="13">
    <location>
        <begin position="324"/>
        <end position="778"/>
    </location>
</feature>
<evidence type="ECO:0000256" key="3">
    <source>
        <dbReference type="ARBA" id="ARBA00022452"/>
    </source>
</evidence>
<dbReference type="InterPro" id="IPR000531">
    <property type="entry name" value="Beta-barrel_TonB"/>
</dbReference>
<dbReference type="GO" id="GO:0015344">
    <property type="term" value="F:siderophore uptake transmembrane transporter activity"/>
    <property type="evidence" value="ECO:0007669"/>
    <property type="project" value="TreeGrafter"/>
</dbReference>
<dbReference type="AlphaFoldDB" id="A0A1I0R6M7"/>
<dbReference type="PROSITE" id="PS52016">
    <property type="entry name" value="TONB_DEPENDENT_REC_3"/>
    <property type="match status" value="1"/>
</dbReference>
<evidence type="ECO:0000256" key="5">
    <source>
        <dbReference type="ARBA" id="ARBA00022729"/>
    </source>
</evidence>
<dbReference type="Pfam" id="PF00593">
    <property type="entry name" value="TonB_dep_Rec_b-barrel"/>
    <property type="match status" value="1"/>
</dbReference>
<organism evidence="15 16">
    <name type="scientific">Roseivirga pacifica</name>
    <dbReference type="NCBI Taxonomy" id="1267423"/>
    <lineage>
        <taxon>Bacteria</taxon>
        <taxon>Pseudomonadati</taxon>
        <taxon>Bacteroidota</taxon>
        <taxon>Cytophagia</taxon>
        <taxon>Cytophagales</taxon>
        <taxon>Roseivirgaceae</taxon>
        <taxon>Roseivirga</taxon>
    </lineage>
</organism>
<proteinExistence type="inferred from homology"/>
<dbReference type="Gene3D" id="2.170.130.10">
    <property type="entry name" value="TonB-dependent receptor, plug domain"/>
    <property type="match status" value="1"/>
</dbReference>
<keyword evidence="4 10" id="KW-0812">Transmembrane</keyword>
<evidence type="ECO:0000256" key="11">
    <source>
        <dbReference type="RuleBase" id="RU003357"/>
    </source>
</evidence>
<dbReference type="InterPro" id="IPR036942">
    <property type="entry name" value="Beta-barrel_TonB_sf"/>
</dbReference>
<feature type="domain" description="TonB-dependent receptor plug" evidence="14">
    <location>
        <begin position="117"/>
        <end position="225"/>
    </location>
</feature>
<evidence type="ECO:0000256" key="7">
    <source>
        <dbReference type="ARBA" id="ARBA00023136"/>
    </source>
</evidence>
<dbReference type="InterPro" id="IPR008969">
    <property type="entry name" value="CarboxyPept-like_regulatory"/>
</dbReference>
<comment type="subcellular location">
    <subcellularLocation>
        <location evidence="1 10">Cell outer membrane</location>
        <topology evidence="1 10">Multi-pass membrane protein</topology>
    </subcellularLocation>
</comment>
<evidence type="ECO:0000256" key="4">
    <source>
        <dbReference type="ARBA" id="ARBA00022692"/>
    </source>
</evidence>
<evidence type="ECO:0000259" key="13">
    <source>
        <dbReference type="Pfam" id="PF00593"/>
    </source>
</evidence>
<dbReference type="InterPro" id="IPR039426">
    <property type="entry name" value="TonB-dep_rcpt-like"/>
</dbReference>